<protein>
    <submittedName>
        <fullName evidence="1">Uncharacterized protein</fullName>
    </submittedName>
</protein>
<name>A0A1J5T0I6_9ZZZZ</name>
<reference evidence="1" key="1">
    <citation type="submission" date="2016-10" db="EMBL/GenBank/DDBJ databases">
        <title>Sequence of Gallionella enrichment culture.</title>
        <authorList>
            <person name="Poehlein A."/>
            <person name="Muehling M."/>
            <person name="Daniel R."/>
        </authorList>
    </citation>
    <scope>NUCLEOTIDE SEQUENCE</scope>
</reference>
<gene>
    <name evidence="1" type="ORF">GALL_106200</name>
</gene>
<dbReference type="AlphaFoldDB" id="A0A1J5T0I6"/>
<proteinExistence type="predicted"/>
<sequence>MAFSLDNPSYALIEGVLCKLNRKGSVVRRHSPMGLAVEEFLVHEDRILVRESAEGVLLGMTNLYCLDTDLRLIWLADAPGGDDVYAGPLELSGLLLACPTRSGRRLTLSLDTGSPAGGGSQVLQNA</sequence>
<organism evidence="1">
    <name type="scientific">mine drainage metagenome</name>
    <dbReference type="NCBI Taxonomy" id="410659"/>
    <lineage>
        <taxon>unclassified sequences</taxon>
        <taxon>metagenomes</taxon>
        <taxon>ecological metagenomes</taxon>
    </lineage>
</organism>
<evidence type="ECO:0000313" key="1">
    <source>
        <dbReference type="EMBL" id="OIR07364.1"/>
    </source>
</evidence>
<dbReference type="EMBL" id="MLJW01000038">
    <property type="protein sequence ID" value="OIR07364.1"/>
    <property type="molecule type" value="Genomic_DNA"/>
</dbReference>
<accession>A0A1J5T0I6</accession>
<comment type="caution">
    <text evidence="1">The sequence shown here is derived from an EMBL/GenBank/DDBJ whole genome shotgun (WGS) entry which is preliminary data.</text>
</comment>